<reference evidence="4" key="1">
    <citation type="journal article" date="2020" name="Stud. Mycol.">
        <title>101 Dothideomycetes genomes: a test case for predicting lifestyles and emergence of pathogens.</title>
        <authorList>
            <person name="Haridas S."/>
            <person name="Albert R."/>
            <person name="Binder M."/>
            <person name="Bloem J."/>
            <person name="Labutti K."/>
            <person name="Salamov A."/>
            <person name="Andreopoulos B."/>
            <person name="Baker S."/>
            <person name="Barry K."/>
            <person name="Bills G."/>
            <person name="Bluhm B."/>
            <person name="Cannon C."/>
            <person name="Castanera R."/>
            <person name="Culley D."/>
            <person name="Daum C."/>
            <person name="Ezra D."/>
            <person name="Gonzalez J."/>
            <person name="Henrissat B."/>
            <person name="Kuo A."/>
            <person name="Liang C."/>
            <person name="Lipzen A."/>
            <person name="Lutzoni F."/>
            <person name="Magnuson J."/>
            <person name="Mondo S."/>
            <person name="Nolan M."/>
            <person name="Ohm R."/>
            <person name="Pangilinan J."/>
            <person name="Park H.-J."/>
            <person name="Ramirez L."/>
            <person name="Alfaro M."/>
            <person name="Sun H."/>
            <person name="Tritt A."/>
            <person name="Yoshinaga Y."/>
            <person name="Zwiers L.-H."/>
            <person name="Turgeon B."/>
            <person name="Goodwin S."/>
            <person name="Spatafora J."/>
            <person name="Crous P."/>
            <person name="Grigoriev I."/>
        </authorList>
    </citation>
    <scope>NUCLEOTIDE SEQUENCE</scope>
    <source>
        <strain evidence="4">CBS 133067</strain>
    </source>
</reference>
<evidence type="ECO:0000256" key="2">
    <source>
        <dbReference type="SAM" id="Phobius"/>
    </source>
</evidence>
<feature type="transmembrane region" description="Helical" evidence="2">
    <location>
        <begin position="94"/>
        <end position="119"/>
    </location>
</feature>
<protein>
    <submittedName>
        <fullName evidence="4">Uncharacterized protein</fullName>
    </submittedName>
</protein>
<evidence type="ECO:0000313" key="5">
    <source>
        <dbReference type="Proteomes" id="UP000799772"/>
    </source>
</evidence>
<keyword evidence="2" id="KW-1133">Transmembrane helix</keyword>
<keyword evidence="2" id="KW-0472">Membrane</keyword>
<feature type="compositionally biased region" description="Basic and acidic residues" evidence="1">
    <location>
        <begin position="163"/>
        <end position="178"/>
    </location>
</feature>
<feature type="region of interest" description="Disordered" evidence="1">
    <location>
        <begin position="143"/>
        <end position="246"/>
    </location>
</feature>
<dbReference type="EMBL" id="ML978127">
    <property type="protein sequence ID" value="KAF2098329.1"/>
    <property type="molecule type" value="Genomic_DNA"/>
</dbReference>
<feature type="signal peptide" evidence="3">
    <location>
        <begin position="1"/>
        <end position="16"/>
    </location>
</feature>
<keyword evidence="3" id="KW-0732">Signal</keyword>
<keyword evidence="5" id="KW-1185">Reference proteome</keyword>
<organism evidence="4 5">
    <name type="scientific">Rhizodiscina lignyota</name>
    <dbReference type="NCBI Taxonomy" id="1504668"/>
    <lineage>
        <taxon>Eukaryota</taxon>
        <taxon>Fungi</taxon>
        <taxon>Dikarya</taxon>
        <taxon>Ascomycota</taxon>
        <taxon>Pezizomycotina</taxon>
        <taxon>Dothideomycetes</taxon>
        <taxon>Pleosporomycetidae</taxon>
        <taxon>Aulographales</taxon>
        <taxon>Rhizodiscinaceae</taxon>
        <taxon>Rhizodiscina</taxon>
    </lineage>
</organism>
<evidence type="ECO:0000256" key="1">
    <source>
        <dbReference type="SAM" id="MobiDB-lite"/>
    </source>
</evidence>
<comment type="caution">
    <text evidence="4">The sequence shown here is derived from an EMBL/GenBank/DDBJ whole genome shotgun (WGS) entry which is preliminary data.</text>
</comment>
<name>A0A9P4IFS9_9PEZI</name>
<dbReference type="Proteomes" id="UP000799772">
    <property type="component" value="Unassembled WGS sequence"/>
</dbReference>
<evidence type="ECO:0000256" key="3">
    <source>
        <dbReference type="SAM" id="SignalP"/>
    </source>
</evidence>
<evidence type="ECO:0000313" key="4">
    <source>
        <dbReference type="EMBL" id="KAF2098329.1"/>
    </source>
</evidence>
<sequence>MDRILLVSLLFSLGAAEKVVTQTVVLVQSSTGFATLTGTAASQALATTASGGAAGLAQPNDGLGVPEGGVGSTNDGNAGNDGSDVGSYSISTGAIIGISVGIALLILVIFVIWLLWFLAKKRGWDVRKSISRASRRLTGRFNDSRARRASTRNAVRMDSPPSRSKDRDLEKGKGEKIQVKAVAVDTSPSGKKERRAVAIQPPTPSSKLPATVGSSAPAAGGKSGFDAETPVGKSFREKYMQRHGST</sequence>
<feature type="chain" id="PRO_5040426648" evidence="3">
    <location>
        <begin position="17"/>
        <end position="246"/>
    </location>
</feature>
<gene>
    <name evidence="4" type="ORF">NA57DRAFT_77118</name>
</gene>
<dbReference type="AlphaFoldDB" id="A0A9P4IFS9"/>
<keyword evidence="2" id="KW-0812">Transmembrane</keyword>
<dbReference type="OrthoDB" id="5425637at2759"/>
<proteinExistence type="predicted"/>
<accession>A0A9P4IFS9</accession>